<dbReference type="EMBL" id="JAPKFM010000025">
    <property type="protein sequence ID" value="MCX2966292.1"/>
    <property type="molecule type" value="Genomic_DNA"/>
</dbReference>
<protein>
    <submittedName>
        <fullName evidence="1">Uncharacterized protein</fullName>
    </submittedName>
</protein>
<accession>A0A9X3D9V6</accession>
<dbReference type="AlphaFoldDB" id="A0A9X3D9V6"/>
<evidence type="ECO:0000313" key="2">
    <source>
        <dbReference type="Proteomes" id="UP001143347"/>
    </source>
</evidence>
<sequence length="506" mass="55336">MPQQMVVEGPGWCSPGLDIRGGRYPLAVESPVLRMVDTLVPGVSTLTRIGRYYSLYWALAGFAARRDLNADACRELVRRSEVALGWLSLGNPAAGFVGQGDMHGADRIRSLVANGSEKNMAEVGSGSYSPRPWGFWSQYGGPCVTLGAVQMHKRALRPGTVACPEVVAAMFEPLFEICVDRPVHADDLIALQSLATIGADSFDAESLRWLLTSSEQRESELSGNDETRRAAFRILARCAQLKTSDSGARWTEVLRAGVAYGAEIETDEVLANEPRTLAWRGTLLRHHFVGAWRAMWADLVEDVASHDSGATRADLHDWVTSSLREVSVRQFVAELPKTRDADGHPIPAESELSNSLASPQLQIALLLTGAQRDSELEGVCLSAFRGGARQTKQFLDPRWVDYRRDAYLDRPLGDFARVLVDDMLAQSHRVALRKMRIGLDGMITMFSKLHQRENLYFTSGSEGRGNVGLRTEQIGSLAEQLGLVSVQDKNGISVTTLGLSVLGLGS</sequence>
<organism evidence="1 2">
    <name type="scientific">Gordonia aquimaris</name>
    <dbReference type="NCBI Taxonomy" id="2984863"/>
    <lineage>
        <taxon>Bacteria</taxon>
        <taxon>Bacillati</taxon>
        <taxon>Actinomycetota</taxon>
        <taxon>Actinomycetes</taxon>
        <taxon>Mycobacteriales</taxon>
        <taxon>Gordoniaceae</taxon>
        <taxon>Gordonia</taxon>
    </lineage>
</organism>
<evidence type="ECO:0000313" key="1">
    <source>
        <dbReference type="EMBL" id="MCX2966292.1"/>
    </source>
</evidence>
<gene>
    <name evidence="1" type="ORF">OSB52_19605</name>
</gene>
<reference evidence="1" key="1">
    <citation type="submission" date="2022-10" db="EMBL/GenBank/DDBJ databases">
        <title>WGS of marine actinomycetes from Thailand.</title>
        <authorList>
            <person name="Thawai C."/>
        </authorList>
    </citation>
    <scope>NUCLEOTIDE SEQUENCE</scope>
    <source>
        <strain evidence="1">SW21</strain>
    </source>
</reference>
<dbReference type="Proteomes" id="UP001143347">
    <property type="component" value="Unassembled WGS sequence"/>
</dbReference>
<proteinExistence type="predicted"/>
<name>A0A9X3D9V6_9ACTN</name>
<dbReference type="RefSeq" id="WP_266063203.1">
    <property type="nucleotide sequence ID" value="NZ_JAPKFM010000025.1"/>
</dbReference>
<comment type="caution">
    <text evidence="1">The sequence shown here is derived from an EMBL/GenBank/DDBJ whole genome shotgun (WGS) entry which is preliminary data.</text>
</comment>
<keyword evidence="2" id="KW-1185">Reference proteome</keyword>